<comment type="caution">
    <text evidence="1">The sequence shown here is derived from an EMBL/GenBank/DDBJ whole genome shotgun (WGS) entry which is preliminary data.</text>
</comment>
<evidence type="ECO:0000313" key="1">
    <source>
        <dbReference type="EMBL" id="CAF0697473.1"/>
    </source>
</evidence>
<protein>
    <submittedName>
        <fullName evidence="1">Uncharacterized protein</fullName>
    </submittedName>
</protein>
<accession>A0A8J2BPU3</accession>
<proteinExistence type="predicted"/>
<evidence type="ECO:0000313" key="2">
    <source>
        <dbReference type="Proteomes" id="UP000663859"/>
    </source>
</evidence>
<sequence>MRIVRAVKKIGSGINGHRRGLIGQVSDRKVDAILVESATG</sequence>
<organism evidence="1 2">
    <name type="scientific">Candidatus Methylacidithermus pantelleriae</name>
    <dbReference type="NCBI Taxonomy" id="2744239"/>
    <lineage>
        <taxon>Bacteria</taxon>
        <taxon>Pseudomonadati</taxon>
        <taxon>Verrucomicrobiota</taxon>
        <taxon>Methylacidiphilae</taxon>
        <taxon>Methylacidiphilales</taxon>
        <taxon>Methylacidiphilaceae</taxon>
        <taxon>Candidatus Methylacidithermus</taxon>
    </lineage>
</organism>
<gene>
    <name evidence="1" type="ORF">MPNT_220012</name>
</gene>
<reference evidence="1" key="1">
    <citation type="submission" date="2021-02" db="EMBL/GenBank/DDBJ databases">
        <authorList>
            <person name="Cremers G."/>
            <person name="Picone N."/>
        </authorList>
    </citation>
    <scope>NUCLEOTIDE SEQUENCE</scope>
    <source>
        <strain evidence="1">PQ17</strain>
    </source>
</reference>
<dbReference type="Proteomes" id="UP000663859">
    <property type="component" value="Unassembled WGS sequence"/>
</dbReference>
<keyword evidence="2" id="KW-1185">Reference proteome</keyword>
<dbReference type="AlphaFoldDB" id="A0A8J2BPU3"/>
<dbReference type="EMBL" id="CAJNOB010000015">
    <property type="protein sequence ID" value="CAF0697473.1"/>
    <property type="molecule type" value="Genomic_DNA"/>
</dbReference>
<name>A0A8J2BPU3_9BACT</name>